<name>A0A4U3MAX8_9ACTN</name>
<gene>
    <name evidence="1" type="ORF">FDA94_24475</name>
</gene>
<evidence type="ECO:0000313" key="1">
    <source>
        <dbReference type="EMBL" id="TKK85790.1"/>
    </source>
</evidence>
<keyword evidence="2" id="KW-1185">Reference proteome</keyword>
<proteinExistence type="predicted"/>
<dbReference type="Proteomes" id="UP000308705">
    <property type="component" value="Unassembled WGS sequence"/>
</dbReference>
<dbReference type="AlphaFoldDB" id="A0A4U3MAX8"/>
<accession>A0A4U3MAX8</accession>
<organism evidence="1 2">
    <name type="scientific">Herbidospora galbida</name>
    <dbReference type="NCBI Taxonomy" id="2575442"/>
    <lineage>
        <taxon>Bacteria</taxon>
        <taxon>Bacillati</taxon>
        <taxon>Actinomycetota</taxon>
        <taxon>Actinomycetes</taxon>
        <taxon>Streptosporangiales</taxon>
        <taxon>Streptosporangiaceae</taxon>
        <taxon>Herbidospora</taxon>
    </lineage>
</organism>
<sequence length="160" mass="16757">MVRGGVIAGLVLLLAAAVWWLAGADDRRLDGRMEHVLRGGGPVKGEDVGALRVETAVLLPDGRTLRLVFTGGASQGDCAETYAGRAVESARFVVVAVVTTTGFRFGERTCTAVGYERMVDVTLDRPLEARGVLDVTTGGPVRLSASARPIPGRDLAPTPS</sequence>
<comment type="caution">
    <text evidence="1">The sequence shown here is derived from an EMBL/GenBank/DDBJ whole genome shotgun (WGS) entry which is preliminary data.</text>
</comment>
<reference evidence="1 2" key="1">
    <citation type="submission" date="2019-04" db="EMBL/GenBank/DDBJ databases">
        <title>Herbidospora sp. NEAU-GS14.nov., a novel actinomycete isolated from soil.</title>
        <authorList>
            <person name="Han L."/>
        </authorList>
    </citation>
    <scope>NUCLEOTIDE SEQUENCE [LARGE SCALE GENOMIC DNA]</scope>
    <source>
        <strain evidence="1 2">NEAU-GS14</strain>
    </source>
</reference>
<evidence type="ECO:0000313" key="2">
    <source>
        <dbReference type="Proteomes" id="UP000308705"/>
    </source>
</evidence>
<protein>
    <submittedName>
        <fullName evidence="1">Uncharacterized protein</fullName>
    </submittedName>
</protein>
<dbReference type="RefSeq" id="WP_137249411.1">
    <property type="nucleotide sequence ID" value="NZ_SZQA01000025.1"/>
</dbReference>
<dbReference type="EMBL" id="SZQA01000025">
    <property type="protein sequence ID" value="TKK85790.1"/>
    <property type="molecule type" value="Genomic_DNA"/>
</dbReference>